<feature type="compositionally biased region" description="Basic and acidic residues" evidence="9">
    <location>
        <begin position="139"/>
        <end position="173"/>
    </location>
</feature>
<keyword evidence="3" id="KW-0813">Transport</keyword>
<dbReference type="InterPro" id="IPR058533">
    <property type="entry name" value="Cation_efflux_TM"/>
</dbReference>
<dbReference type="InterPro" id="IPR027470">
    <property type="entry name" value="Cation_efflux_CTD"/>
</dbReference>
<feature type="domain" description="Cation efflux protein transmembrane" evidence="11">
    <location>
        <begin position="9"/>
        <end position="244"/>
    </location>
</feature>
<feature type="transmembrane region" description="Helical" evidence="10">
    <location>
        <begin position="187"/>
        <end position="212"/>
    </location>
</feature>
<feature type="transmembrane region" description="Helical" evidence="10">
    <location>
        <begin position="42"/>
        <end position="59"/>
    </location>
</feature>
<evidence type="ECO:0000259" key="11">
    <source>
        <dbReference type="Pfam" id="PF01545"/>
    </source>
</evidence>
<keyword evidence="5" id="KW-0862">Zinc</keyword>
<dbReference type="RefSeq" id="WP_119334409.1">
    <property type="nucleotide sequence ID" value="NZ_AP018558.1"/>
</dbReference>
<dbReference type="Proteomes" id="UP000262004">
    <property type="component" value="Chromosome"/>
</dbReference>
<keyword evidence="5" id="KW-0864">Zinc transport</keyword>
<feature type="domain" description="Cation efflux protein cytoplasmic" evidence="12">
    <location>
        <begin position="255"/>
        <end position="319"/>
    </location>
</feature>
<dbReference type="GO" id="GO:0005385">
    <property type="term" value="F:zinc ion transmembrane transporter activity"/>
    <property type="evidence" value="ECO:0007669"/>
    <property type="project" value="TreeGrafter"/>
</dbReference>
<dbReference type="Pfam" id="PF01545">
    <property type="entry name" value="Cation_efflux"/>
    <property type="match status" value="1"/>
</dbReference>
<feature type="region of interest" description="Disordered" evidence="9">
    <location>
        <begin position="138"/>
        <end position="173"/>
    </location>
</feature>
<dbReference type="OrthoDB" id="9809646at2"/>
<comment type="similarity">
    <text evidence="2">Belongs to the cation diffusion facilitator (CDF) transporter (TC 2.A.4) family. SLC30A subfamily.</text>
</comment>
<accession>A0A2Z6DVY8</accession>
<evidence type="ECO:0000256" key="8">
    <source>
        <dbReference type="ARBA" id="ARBA00023136"/>
    </source>
</evidence>
<dbReference type="InterPro" id="IPR027469">
    <property type="entry name" value="Cation_efflux_TMD_sf"/>
</dbReference>
<evidence type="ECO:0000259" key="12">
    <source>
        <dbReference type="Pfam" id="PF16916"/>
    </source>
</evidence>
<keyword evidence="14" id="KW-1185">Reference proteome</keyword>
<evidence type="ECO:0000256" key="7">
    <source>
        <dbReference type="ARBA" id="ARBA00023065"/>
    </source>
</evidence>
<dbReference type="Gene3D" id="1.20.1510.10">
    <property type="entry name" value="Cation efflux protein transmembrane domain"/>
    <property type="match status" value="1"/>
</dbReference>
<feature type="transmembrane region" description="Helical" evidence="10">
    <location>
        <begin position="218"/>
        <end position="236"/>
    </location>
</feature>
<keyword evidence="7" id="KW-0406">Ion transport</keyword>
<dbReference type="Pfam" id="PF16916">
    <property type="entry name" value="ZT_dimer"/>
    <property type="match status" value="1"/>
</dbReference>
<evidence type="ECO:0000256" key="6">
    <source>
        <dbReference type="ARBA" id="ARBA00022989"/>
    </source>
</evidence>
<keyword evidence="4 10" id="KW-0812">Transmembrane</keyword>
<evidence type="ECO:0000256" key="1">
    <source>
        <dbReference type="ARBA" id="ARBA00004141"/>
    </source>
</evidence>
<dbReference type="SUPFAM" id="SSF161111">
    <property type="entry name" value="Cation efflux protein transmembrane domain-like"/>
    <property type="match status" value="1"/>
</dbReference>
<comment type="subcellular location">
    <subcellularLocation>
        <location evidence="1">Membrane</location>
        <topology evidence="1">Multi-pass membrane protein</topology>
    </subcellularLocation>
</comment>
<name>A0A2Z6DVY8_HYDTE</name>
<dbReference type="AlphaFoldDB" id="A0A2Z6DVY8"/>
<dbReference type="PANTHER" id="PTHR11562:SF17">
    <property type="entry name" value="RE54080P-RELATED"/>
    <property type="match status" value="1"/>
</dbReference>
<dbReference type="InterPro" id="IPR050681">
    <property type="entry name" value="CDF/SLC30A"/>
</dbReference>
<dbReference type="KEGG" id="htl:HPTL_0314"/>
<feature type="transmembrane region" description="Helical" evidence="10">
    <location>
        <begin position="9"/>
        <end position="30"/>
    </location>
</feature>
<evidence type="ECO:0000313" key="14">
    <source>
        <dbReference type="Proteomes" id="UP000262004"/>
    </source>
</evidence>
<protein>
    <submittedName>
        <fullName evidence="13">Cation diffusion facilitator family transporter</fullName>
    </submittedName>
</protein>
<dbReference type="PANTHER" id="PTHR11562">
    <property type="entry name" value="CATION EFFLUX PROTEIN/ ZINC TRANSPORTER"/>
    <property type="match status" value="1"/>
</dbReference>
<feature type="transmembrane region" description="Helical" evidence="10">
    <location>
        <begin position="110"/>
        <end position="131"/>
    </location>
</feature>
<evidence type="ECO:0000256" key="10">
    <source>
        <dbReference type="SAM" id="Phobius"/>
    </source>
</evidence>
<gene>
    <name evidence="13" type="ORF">HPTL_0314</name>
</gene>
<dbReference type="InterPro" id="IPR002524">
    <property type="entry name" value="Cation_efflux"/>
</dbReference>
<proteinExistence type="inferred from homology"/>
<evidence type="ECO:0000256" key="5">
    <source>
        <dbReference type="ARBA" id="ARBA00022906"/>
    </source>
</evidence>
<keyword evidence="8 10" id="KW-0472">Membrane</keyword>
<dbReference type="EMBL" id="AP018558">
    <property type="protein sequence ID" value="BBD76582.1"/>
    <property type="molecule type" value="Genomic_DNA"/>
</dbReference>
<organism evidence="13 14">
    <name type="scientific">Hydrogenophilus thermoluteolus</name>
    <name type="common">Pseudomonas hydrogenothermophila</name>
    <dbReference type="NCBI Taxonomy" id="297"/>
    <lineage>
        <taxon>Bacteria</taxon>
        <taxon>Pseudomonadati</taxon>
        <taxon>Pseudomonadota</taxon>
        <taxon>Hydrogenophilia</taxon>
        <taxon>Hydrogenophilales</taxon>
        <taxon>Hydrogenophilaceae</taxon>
        <taxon>Hydrogenophilus</taxon>
    </lineage>
</organism>
<evidence type="ECO:0000256" key="9">
    <source>
        <dbReference type="SAM" id="MobiDB-lite"/>
    </source>
</evidence>
<evidence type="ECO:0000313" key="13">
    <source>
        <dbReference type="EMBL" id="BBD76582.1"/>
    </source>
</evidence>
<reference evidence="13 14" key="1">
    <citation type="submission" date="2018-04" db="EMBL/GenBank/DDBJ databases">
        <title>Complete genome sequence of Hydrogenophilus thermoluteolus TH-1.</title>
        <authorList>
            <person name="Arai H."/>
        </authorList>
    </citation>
    <scope>NUCLEOTIDE SEQUENCE [LARGE SCALE GENOMIC DNA]</scope>
    <source>
        <strain evidence="13 14">TH-1</strain>
    </source>
</reference>
<sequence length="345" mass="36935">MNRTTQQRLTLAVTVTFGFALIEALGGWFAGSLALLADASHMVTDGAALALALFAAWLANRPASPRFSYGWGRAELLTALVNAATMLVIVAGIVWEAWQRWRNPTPIDGPLVVGVAVIGLAVNGLVVWLLGGHAHSHAHSHDHDHDPGHDHSHAPEHQHEPESARKTDHEPEHSAALGEANLNLKGALLHVIGDLLGSVAAILSGIVVWATGWTPIDPLLSLLIAALVAHASLRLLKEALTRLLDGVPPTVALTTLGQSLAETPNVREIHDLHVWSLSGERFALTAHVTVETLTAWPETLAQLEAKARSAGIHHTTFQPERDPCAADATRNTCVTQSYRTETAQK</sequence>
<dbReference type="GO" id="GO:0005886">
    <property type="term" value="C:plasma membrane"/>
    <property type="evidence" value="ECO:0007669"/>
    <property type="project" value="TreeGrafter"/>
</dbReference>
<keyword evidence="6 10" id="KW-1133">Transmembrane helix</keyword>
<evidence type="ECO:0000256" key="4">
    <source>
        <dbReference type="ARBA" id="ARBA00022692"/>
    </source>
</evidence>
<evidence type="ECO:0000256" key="2">
    <source>
        <dbReference type="ARBA" id="ARBA00008873"/>
    </source>
</evidence>
<feature type="transmembrane region" description="Helical" evidence="10">
    <location>
        <begin position="79"/>
        <end position="98"/>
    </location>
</feature>
<dbReference type="NCBIfam" id="TIGR01297">
    <property type="entry name" value="CDF"/>
    <property type="match status" value="1"/>
</dbReference>
<evidence type="ECO:0000256" key="3">
    <source>
        <dbReference type="ARBA" id="ARBA00022448"/>
    </source>
</evidence>